<evidence type="ECO:0000256" key="2">
    <source>
        <dbReference type="ARBA" id="ARBA00022490"/>
    </source>
</evidence>
<dbReference type="OrthoDB" id="5244334at2"/>
<keyword evidence="4 6" id="KW-0378">Hydrolase</keyword>
<keyword evidence="2 6" id="KW-0963">Cytoplasm</keyword>
<dbReference type="GO" id="GO:0006308">
    <property type="term" value="P:DNA catabolic process"/>
    <property type="evidence" value="ECO:0007669"/>
    <property type="project" value="UniProtKB-UniRule"/>
</dbReference>
<evidence type="ECO:0000256" key="4">
    <source>
        <dbReference type="ARBA" id="ARBA00022801"/>
    </source>
</evidence>
<evidence type="ECO:0000256" key="5">
    <source>
        <dbReference type="ARBA" id="ARBA00022839"/>
    </source>
</evidence>
<comment type="similarity">
    <text evidence="1 6">Belongs to the XseB family.</text>
</comment>
<comment type="caution">
    <text evidence="8">The sequence shown here is derived from an EMBL/GenBank/DDBJ whole genome shotgun (WGS) entry which is preliminary data.</text>
</comment>
<evidence type="ECO:0000256" key="3">
    <source>
        <dbReference type="ARBA" id="ARBA00022722"/>
    </source>
</evidence>
<keyword evidence="3 6" id="KW-0540">Nuclease</keyword>
<accession>A0A368TB67</accession>
<dbReference type="GO" id="GO:0008855">
    <property type="term" value="F:exodeoxyribonuclease VII activity"/>
    <property type="evidence" value="ECO:0007669"/>
    <property type="project" value="UniProtKB-UniRule"/>
</dbReference>
<proteinExistence type="inferred from homology"/>
<dbReference type="InterPro" id="IPR037004">
    <property type="entry name" value="Exonuc_VII_ssu_sf"/>
</dbReference>
<dbReference type="Gene3D" id="1.10.287.1040">
    <property type="entry name" value="Exonuclease VII, small subunit"/>
    <property type="match status" value="1"/>
</dbReference>
<dbReference type="SUPFAM" id="SSF116842">
    <property type="entry name" value="XseB-like"/>
    <property type="match status" value="1"/>
</dbReference>
<dbReference type="PIRSF" id="PIRSF006488">
    <property type="entry name" value="Exonuc_VII_S"/>
    <property type="match status" value="1"/>
</dbReference>
<evidence type="ECO:0000256" key="7">
    <source>
        <dbReference type="SAM" id="MobiDB-lite"/>
    </source>
</evidence>
<keyword evidence="5 6" id="KW-0269">Exonuclease</keyword>
<dbReference type="EC" id="3.1.11.6" evidence="6"/>
<dbReference type="PANTHER" id="PTHR34137">
    <property type="entry name" value="EXODEOXYRIBONUCLEASE 7 SMALL SUBUNIT"/>
    <property type="match status" value="1"/>
</dbReference>
<feature type="region of interest" description="Disordered" evidence="7">
    <location>
        <begin position="1"/>
        <end position="20"/>
    </location>
</feature>
<dbReference type="AlphaFoldDB" id="A0A368TB67"/>
<dbReference type="Proteomes" id="UP000253318">
    <property type="component" value="Unassembled WGS sequence"/>
</dbReference>
<evidence type="ECO:0000256" key="1">
    <source>
        <dbReference type="ARBA" id="ARBA00009998"/>
    </source>
</evidence>
<comment type="subcellular location">
    <subcellularLocation>
        <location evidence="6">Cytoplasm</location>
    </subcellularLocation>
</comment>
<dbReference type="RefSeq" id="WP_114396546.1">
    <property type="nucleotide sequence ID" value="NZ_QEIM01000012.1"/>
</dbReference>
<dbReference type="EMBL" id="QEIN01000006">
    <property type="protein sequence ID" value="RCV62394.1"/>
    <property type="molecule type" value="Genomic_DNA"/>
</dbReference>
<dbReference type="Pfam" id="PF02609">
    <property type="entry name" value="Exonuc_VII_S"/>
    <property type="match status" value="1"/>
</dbReference>
<evidence type="ECO:0000313" key="8">
    <source>
        <dbReference type="EMBL" id="RCV62394.1"/>
    </source>
</evidence>
<reference evidence="8 9" key="1">
    <citation type="submission" date="2018-04" db="EMBL/GenBank/DDBJ databases">
        <title>Novel actinobacteria from marine sediment.</title>
        <authorList>
            <person name="Ng Z.Y."/>
            <person name="Tan G.Y.A."/>
        </authorList>
    </citation>
    <scope>NUCLEOTIDE SEQUENCE [LARGE SCALE GENOMIC DNA]</scope>
    <source>
        <strain evidence="8 9">TPS81</strain>
    </source>
</reference>
<gene>
    <name evidence="6" type="primary">xseB</name>
    <name evidence="8" type="ORF">DEF24_01315</name>
</gene>
<sequence>MTATNDTGGSTPAEPELGYEEAREQLNAVVRQLESGGLTLKDSLALWERGERLARVCEEWLEGARAKLAVALAEKEPEGSGTADTEAPF</sequence>
<organism evidence="8 9">
    <name type="scientific">Marinitenerispora sediminis</name>
    <dbReference type="NCBI Taxonomy" id="1931232"/>
    <lineage>
        <taxon>Bacteria</taxon>
        <taxon>Bacillati</taxon>
        <taxon>Actinomycetota</taxon>
        <taxon>Actinomycetes</taxon>
        <taxon>Streptosporangiales</taxon>
        <taxon>Nocardiopsidaceae</taxon>
        <taxon>Marinitenerispora</taxon>
    </lineage>
</organism>
<dbReference type="NCBIfam" id="NF002139">
    <property type="entry name" value="PRK00977.1-3"/>
    <property type="match status" value="1"/>
</dbReference>
<dbReference type="InterPro" id="IPR003761">
    <property type="entry name" value="Exonuc_VII_S"/>
</dbReference>
<name>A0A368TB67_9ACTN</name>
<dbReference type="HAMAP" id="MF_00337">
    <property type="entry name" value="Exonuc_7_S"/>
    <property type="match status" value="1"/>
</dbReference>
<comment type="function">
    <text evidence="6">Bidirectionally degrades single-stranded DNA into large acid-insoluble oligonucleotides, which are then degraded further into small acid-soluble oligonucleotides.</text>
</comment>
<dbReference type="NCBIfam" id="TIGR01280">
    <property type="entry name" value="xseB"/>
    <property type="match status" value="1"/>
</dbReference>
<dbReference type="PANTHER" id="PTHR34137:SF1">
    <property type="entry name" value="EXODEOXYRIBONUCLEASE 7 SMALL SUBUNIT"/>
    <property type="match status" value="1"/>
</dbReference>
<evidence type="ECO:0000313" key="9">
    <source>
        <dbReference type="Proteomes" id="UP000253318"/>
    </source>
</evidence>
<protein>
    <recommendedName>
        <fullName evidence="6">Exodeoxyribonuclease 7 small subunit</fullName>
        <ecNumber evidence="6">3.1.11.6</ecNumber>
    </recommendedName>
    <alternativeName>
        <fullName evidence="6">Exodeoxyribonuclease VII small subunit</fullName>
        <shortName evidence="6">Exonuclease VII small subunit</shortName>
    </alternativeName>
</protein>
<dbReference type="GO" id="GO:0005829">
    <property type="term" value="C:cytosol"/>
    <property type="evidence" value="ECO:0007669"/>
    <property type="project" value="TreeGrafter"/>
</dbReference>
<keyword evidence="9" id="KW-1185">Reference proteome</keyword>
<comment type="subunit">
    <text evidence="6">Heterooligomer composed of large and small subunits.</text>
</comment>
<evidence type="ECO:0000256" key="6">
    <source>
        <dbReference type="HAMAP-Rule" id="MF_00337"/>
    </source>
</evidence>
<feature type="compositionally biased region" description="Polar residues" evidence="7">
    <location>
        <begin position="1"/>
        <end position="10"/>
    </location>
</feature>
<comment type="catalytic activity">
    <reaction evidence="6">
        <text>Exonucleolytic cleavage in either 5'- to 3'- or 3'- to 5'-direction to yield nucleoside 5'-phosphates.</text>
        <dbReference type="EC" id="3.1.11.6"/>
    </reaction>
</comment>
<dbReference type="GO" id="GO:0009318">
    <property type="term" value="C:exodeoxyribonuclease VII complex"/>
    <property type="evidence" value="ECO:0007669"/>
    <property type="project" value="UniProtKB-UniRule"/>
</dbReference>